<dbReference type="SUPFAM" id="SSF50346">
    <property type="entry name" value="PRC-barrel domain"/>
    <property type="match status" value="1"/>
</dbReference>
<feature type="domain" description="RimM N-terminal" evidence="6">
    <location>
        <begin position="6"/>
        <end position="86"/>
    </location>
</feature>
<evidence type="ECO:0000256" key="4">
    <source>
        <dbReference type="ARBA" id="ARBA00023186"/>
    </source>
</evidence>
<comment type="subunit">
    <text evidence="5">Binds ribosomal protein uS19.</text>
</comment>
<dbReference type="GO" id="GO:0005840">
    <property type="term" value="C:ribosome"/>
    <property type="evidence" value="ECO:0007669"/>
    <property type="project" value="InterPro"/>
</dbReference>
<comment type="function">
    <text evidence="5">An accessory protein needed during the final step in the assembly of 30S ribosomal subunit, possibly for assembly of the head region. Essential for efficient processing of 16S rRNA. May be needed both before and after RbfA during the maturation of 16S rRNA. It has affinity for free ribosomal 30S subunits but not for 70S ribosomes.</text>
</comment>
<dbReference type="Pfam" id="PF01782">
    <property type="entry name" value="RimM"/>
    <property type="match status" value="1"/>
</dbReference>
<dbReference type="PANTHER" id="PTHR33692">
    <property type="entry name" value="RIBOSOME MATURATION FACTOR RIMM"/>
    <property type="match status" value="1"/>
</dbReference>
<evidence type="ECO:0000259" key="7">
    <source>
        <dbReference type="Pfam" id="PF24986"/>
    </source>
</evidence>
<dbReference type="GO" id="GO:0005737">
    <property type="term" value="C:cytoplasm"/>
    <property type="evidence" value="ECO:0007669"/>
    <property type="project" value="UniProtKB-SubCell"/>
</dbReference>
<proteinExistence type="inferred from homology"/>
<dbReference type="InterPro" id="IPR009000">
    <property type="entry name" value="Transl_B-barrel_sf"/>
</dbReference>
<dbReference type="InterPro" id="IPR056792">
    <property type="entry name" value="PRC_RimM"/>
</dbReference>
<evidence type="ECO:0000313" key="8">
    <source>
        <dbReference type="EMBL" id="RKD34411.1"/>
    </source>
</evidence>
<keyword evidence="2 5" id="KW-0690">Ribosome biogenesis</keyword>
<dbReference type="GO" id="GO:0042274">
    <property type="term" value="P:ribosomal small subunit biogenesis"/>
    <property type="evidence" value="ECO:0007669"/>
    <property type="project" value="UniProtKB-UniRule"/>
</dbReference>
<evidence type="ECO:0000259" key="6">
    <source>
        <dbReference type="Pfam" id="PF01782"/>
    </source>
</evidence>
<evidence type="ECO:0000256" key="2">
    <source>
        <dbReference type="ARBA" id="ARBA00022517"/>
    </source>
</evidence>
<evidence type="ECO:0000313" key="9">
    <source>
        <dbReference type="Proteomes" id="UP000284177"/>
    </source>
</evidence>
<dbReference type="HAMAP" id="MF_00014">
    <property type="entry name" value="Ribosome_mat_RimM"/>
    <property type="match status" value="1"/>
</dbReference>
<dbReference type="Gene3D" id="2.40.30.60">
    <property type="entry name" value="RimM"/>
    <property type="match status" value="1"/>
</dbReference>
<dbReference type="InterPro" id="IPR036976">
    <property type="entry name" value="RimM_N_sf"/>
</dbReference>
<dbReference type="EMBL" id="MCIB01000001">
    <property type="protein sequence ID" value="RKD34411.1"/>
    <property type="molecule type" value="Genomic_DNA"/>
</dbReference>
<keyword evidence="9" id="KW-1185">Reference proteome</keyword>
<dbReference type="OrthoDB" id="9810331at2"/>
<evidence type="ECO:0000256" key="5">
    <source>
        <dbReference type="HAMAP-Rule" id="MF_00014"/>
    </source>
</evidence>
<comment type="caution">
    <text evidence="8">The sequence shown here is derived from an EMBL/GenBank/DDBJ whole genome shotgun (WGS) entry which is preliminary data.</text>
</comment>
<protein>
    <recommendedName>
        <fullName evidence="5">Ribosome maturation factor RimM</fullName>
    </recommendedName>
</protein>
<reference evidence="8 9" key="1">
    <citation type="submission" date="2016-08" db="EMBL/GenBank/DDBJ databases">
        <title>Novel Firmicutes and Novel Genomes.</title>
        <authorList>
            <person name="Poppleton D.I."/>
            <person name="Gribaldo S."/>
        </authorList>
    </citation>
    <scope>NUCLEOTIDE SEQUENCE [LARGE SCALE GENOMIC DNA]</scope>
    <source>
        <strain evidence="8 9">CTT3</strain>
    </source>
</reference>
<comment type="subcellular location">
    <subcellularLocation>
        <location evidence="5">Cytoplasm</location>
    </subcellularLocation>
</comment>
<comment type="domain">
    <text evidence="5">The PRC barrel domain binds ribosomal protein uS19.</text>
</comment>
<dbReference type="GO" id="GO:0043022">
    <property type="term" value="F:ribosome binding"/>
    <property type="evidence" value="ECO:0007669"/>
    <property type="project" value="InterPro"/>
</dbReference>
<evidence type="ECO:0000256" key="3">
    <source>
        <dbReference type="ARBA" id="ARBA00022552"/>
    </source>
</evidence>
<organism evidence="8 9">
    <name type="scientific">Thermohalobacter berrensis</name>
    <dbReference type="NCBI Taxonomy" id="99594"/>
    <lineage>
        <taxon>Bacteria</taxon>
        <taxon>Bacillati</taxon>
        <taxon>Bacillota</taxon>
        <taxon>Tissierellia</taxon>
        <taxon>Tissierellales</taxon>
        <taxon>Thermohalobacteraceae</taxon>
        <taxon>Thermohalobacter</taxon>
    </lineage>
</organism>
<dbReference type="Proteomes" id="UP000284177">
    <property type="component" value="Unassembled WGS sequence"/>
</dbReference>
<evidence type="ECO:0000256" key="1">
    <source>
        <dbReference type="ARBA" id="ARBA00022490"/>
    </source>
</evidence>
<sequence>MTDYIQIGKIVNTHGIKGELKVIPLTDDIERFEKLDTIFIEKEEDEFQVKKVWYKKNFVILKLKGYNNINDVLKFKNRFILIHKDDAIELPEDSYFIFEIKGLDVYHINGEKIGKVVDVLQPGANDVYVVKNGNKEYLIPAVKEFIKEINLEEGKIVIDPIEGMIE</sequence>
<dbReference type="NCBIfam" id="TIGR02273">
    <property type="entry name" value="16S_RimM"/>
    <property type="match status" value="1"/>
</dbReference>
<keyword evidence="1 5" id="KW-0963">Cytoplasm</keyword>
<dbReference type="Gene3D" id="2.30.30.240">
    <property type="entry name" value="PRC-barrel domain"/>
    <property type="match status" value="1"/>
</dbReference>
<comment type="similarity">
    <text evidence="5">Belongs to the RimM family.</text>
</comment>
<dbReference type="SUPFAM" id="SSF50447">
    <property type="entry name" value="Translation proteins"/>
    <property type="match status" value="1"/>
</dbReference>
<accession>A0A419TAB3</accession>
<keyword evidence="4 5" id="KW-0143">Chaperone</keyword>
<name>A0A419TAB3_9FIRM</name>
<dbReference type="RefSeq" id="WP_120166277.1">
    <property type="nucleotide sequence ID" value="NZ_MCIB01000001.1"/>
</dbReference>
<gene>
    <name evidence="5" type="primary">rimM</name>
    <name evidence="8" type="ORF">BET03_00840</name>
</gene>
<dbReference type="InterPro" id="IPR002676">
    <property type="entry name" value="RimM_N"/>
</dbReference>
<dbReference type="PANTHER" id="PTHR33692:SF1">
    <property type="entry name" value="RIBOSOME MATURATION FACTOR RIMM"/>
    <property type="match status" value="1"/>
</dbReference>
<keyword evidence="3 5" id="KW-0698">rRNA processing</keyword>
<dbReference type="Pfam" id="PF24986">
    <property type="entry name" value="PRC_RimM"/>
    <property type="match status" value="1"/>
</dbReference>
<dbReference type="InterPro" id="IPR011033">
    <property type="entry name" value="PRC_barrel-like_sf"/>
</dbReference>
<dbReference type="InterPro" id="IPR011961">
    <property type="entry name" value="RimM"/>
</dbReference>
<dbReference type="GO" id="GO:0006364">
    <property type="term" value="P:rRNA processing"/>
    <property type="evidence" value="ECO:0007669"/>
    <property type="project" value="UniProtKB-UniRule"/>
</dbReference>
<dbReference type="AlphaFoldDB" id="A0A419TAB3"/>
<feature type="domain" description="Ribosome maturation factor RimM PRC barrel" evidence="7">
    <location>
        <begin position="98"/>
        <end position="164"/>
    </location>
</feature>